<reference evidence="2 3" key="1">
    <citation type="submission" date="2021-01" db="EMBL/GenBank/DDBJ databases">
        <title>Cercospora kikuchii MAFF 305040 whole genome shotgun sequence.</title>
        <authorList>
            <person name="Kashiwa T."/>
            <person name="Suzuki T."/>
        </authorList>
    </citation>
    <scope>NUCLEOTIDE SEQUENCE [LARGE SCALE GENOMIC DNA]</scope>
    <source>
        <strain evidence="2 3">MAFF 305040</strain>
    </source>
</reference>
<proteinExistence type="predicted"/>
<dbReference type="OrthoDB" id="3941563at2759"/>
<feature type="compositionally biased region" description="Polar residues" evidence="1">
    <location>
        <begin position="8"/>
        <end position="25"/>
    </location>
</feature>
<organism evidence="2 3">
    <name type="scientific">Cercospora kikuchii</name>
    <dbReference type="NCBI Taxonomy" id="84275"/>
    <lineage>
        <taxon>Eukaryota</taxon>
        <taxon>Fungi</taxon>
        <taxon>Dikarya</taxon>
        <taxon>Ascomycota</taxon>
        <taxon>Pezizomycotina</taxon>
        <taxon>Dothideomycetes</taxon>
        <taxon>Dothideomycetidae</taxon>
        <taxon>Mycosphaerellales</taxon>
        <taxon>Mycosphaerellaceae</taxon>
        <taxon>Cercospora</taxon>
    </lineage>
</organism>
<sequence>MSIKPAFSTAQSQAKMFTSSNTQHSLQHATPPTYWALRDLHQIVHVKPIMSERHPYQETAIQRMQSEEALRKVYEQQLLLYLNSCYDDLEDVQDASDDGEK</sequence>
<keyword evidence="3" id="KW-1185">Reference proteome</keyword>
<feature type="region of interest" description="Disordered" evidence="1">
    <location>
        <begin position="1"/>
        <end position="25"/>
    </location>
</feature>
<comment type="caution">
    <text evidence="2">The sequence shown here is derived from an EMBL/GenBank/DDBJ whole genome shotgun (WGS) entry which is preliminary data.</text>
</comment>
<evidence type="ECO:0000313" key="3">
    <source>
        <dbReference type="Proteomes" id="UP000825890"/>
    </source>
</evidence>
<dbReference type="EMBL" id="BOLY01000001">
    <property type="protein sequence ID" value="GIZ36811.1"/>
    <property type="molecule type" value="Genomic_DNA"/>
</dbReference>
<accession>A0A9P3F731</accession>
<protein>
    <submittedName>
        <fullName evidence="2">Uncharacterized protein</fullName>
    </submittedName>
</protein>
<gene>
    <name evidence="2" type="ORF">CKM354_000027800</name>
</gene>
<dbReference type="GeneID" id="68285853"/>
<dbReference type="AlphaFoldDB" id="A0A9P3F731"/>
<evidence type="ECO:0000313" key="2">
    <source>
        <dbReference type="EMBL" id="GIZ36811.1"/>
    </source>
</evidence>
<dbReference type="Proteomes" id="UP000825890">
    <property type="component" value="Unassembled WGS sequence"/>
</dbReference>
<evidence type="ECO:0000256" key="1">
    <source>
        <dbReference type="SAM" id="MobiDB-lite"/>
    </source>
</evidence>
<name>A0A9P3F731_9PEZI</name>
<dbReference type="RefSeq" id="XP_044651298.1">
    <property type="nucleotide sequence ID" value="XM_044795363.1"/>
</dbReference>